<comment type="caution">
    <text evidence="5">The sequence shown here is derived from an EMBL/GenBank/DDBJ whole genome shotgun (WGS) entry which is preliminary data.</text>
</comment>
<dbReference type="InterPro" id="IPR021520">
    <property type="entry name" value="Stealth_CR2"/>
</dbReference>
<dbReference type="EMBL" id="QAOT01000022">
    <property type="protein sequence ID" value="PTR13416.1"/>
    <property type="molecule type" value="Genomic_DNA"/>
</dbReference>
<reference evidence="5 6" key="1">
    <citation type="submission" date="2018-04" db="EMBL/GenBank/DDBJ databases">
        <title>Genomic Encyclopedia of Type Strains, Phase III (KMG-III): the genomes of soil and plant-associated and newly described type strains.</title>
        <authorList>
            <person name="Whitman W."/>
        </authorList>
    </citation>
    <scope>NUCLEOTIDE SEQUENCE [LARGE SCALE GENOMIC DNA]</scope>
    <source>
        <strain evidence="5 6">KA25</strain>
    </source>
</reference>
<name>A0A2T5JTE6_9RHOB</name>
<keyword evidence="2" id="KW-0808">Transferase</keyword>
<accession>A0A2T5JTE6</accession>
<dbReference type="GO" id="GO:0000271">
    <property type="term" value="P:polysaccharide biosynthetic process"/>
    <property type="evidence" value="ECO:0007669"/>
    <property type="project" value="UniProtKB-KW"/>
</dbReference>
<gene>
    <name evidence="5" type="ORF">C8J28_12246</name>
</gene>
<evidence type="ECO:0000313" key="6">
    <source>
        <dbReference type="Proteomes" id="UP000244060"/>
    </source>
</evidence>
<evidence type="ECO:0000256" key="1">
    <source>
        <dbReference type="ARBA" id="ARBA00007583"/>
    </source>
</evidence>
<evidence type="ECO:0000259" key="4">
    <source>
        <dbReference type="Pfam" id="PF11380"/>
    </source>
</evidence>
<organism evidence="5 6">
    <name type="scientific">Cereibacter azotoformans</name>
    <dbReference type="NCBI Taxonomy" id="43057"/>
    <lineage>
        <taxon>Bacteria</taxon>
        <taxon>Pseudomonadati</taxon>
        <taxon>Pseudomonadota</taxon>
        <taxon>Alphaproteobacteria</taxon>
        <taxon>Rhodobacterales</taxon>
        <taxon>Paracoccaceae</taxon>
        <taxon>Cereibacter</taxon>
    </lineage>
</organism>
<keyword evidence="6" id="KW-1185">Reference proteome</keyword>
<dbReference type="PANTHER" id="PTHR24045:SF0">
    <property type="entry name" value="N-ACETYLGLUCOSAMINE-1-PHOSPHOTRANSFERASE SUBUNITS ALPHA_BETA"/>
    <property type="match status" value="1"/>
</dbReference>
<dbReference type="GO" id="GO:0016772">
    <property type="term" value="F:transferase activity, transferring phosphorus-containing groups"/>
    <property type="evidence" value="ECO:0007669"/>
    <property type="project" value="InterPro"/>
</dbReference>
<dbReference type="InterPro" id="IPR047141">
    <property type="entry name" value="Stealth"/>
</dbReference>
<dbReference type="Proteomes" id="UP000244060">
    <property type="component" value="Unassembled WGS sequence"/>
</dbReference>
<feature type="domain" description="Stealth protein CR2 conserved region 2" evidence="4">
    <location>
        <begin position="17"/>
        <end position="128"/>
    </location>
</feature>
<evidence type="ECO:0000313" key="5">
    <source>
        <dbReference type="EMBL" id="PTR13416.1"/>
    </source>
</evidence>
<dbReference type="PANTHER" id="PTHR24045">
    <property type="match status" value="1"/>
</dbReference>
<keyword evidence="3" id="KW-0270">Exopolysaccharide synthesis</keyword>
<comment type="similarity">
    <text evidence="1">Belongs to the stealth family.</text>
</comment>
<evidence type="ECO:0000256" key="2">
    <source>
        <dbReference type="ARBA" id="ARBA00022679"/>
    </source>
</evidence>
<sequence length="313" mass="35595">MQEQGWANNSNGTYETRFSNLGEIYYCIASILKYAPFINRIYVVTASQVPEGLSSFPASGLCSEDRIVVVDHTKIFQGIPEALPTFNSLTIETMLWAIPNLSEYFLYFNDDVFLNAPIAKSDLIGADGKIVLRGKMRPIWPLEAKYRLRNLRCKILRNRRIAAHFKTAQMHAAKLAGLSQYLEIGHHPHIIRRRTFCEFFAQNPDVLARQLQHKFRSIDQFLPVGLANHLEIASGNAVVRSPLGCAYLRPQTVNRDLLAQLFHPDIAYGCVQSLDEFEPKWRAKFMRIMRAKFASHLPADARSQVDKDDQAVA</sequence>
<evidence type="ECO:0000256" key="3">
    <source>
        <dbReference type="ARBA" id="ARBA00023169"/>
    </source>
</evidence>
<dbReference type="Pfam" id="PF11380">
    <property type="entry name" value="Stealth_CR2"/>
    <property type="match status" value="1"/>
</dbReference>
<proteinExistence type="inferred from homology"/>
<dbReference type="AlphaFoldDB" id="A0A2T5JTE6"/>
<protein>
    <submittedName>
        <fullName evidence="5">Stealth protein CR2</fullName>
    </submittedName>
</protein>